<dbReference type="RefSeq" id="WP_014217773.1">
    <property type="nucleotide sequence ID" value="NC_016609.1"/>
</dbReference>
<dbReference type="SUPFAM" id="SSF49464">
    <property type="entry name" value="Carboxypeptidase regulatory domain-like"/>
    <property type="match status" value="1"/>
</dbReference>
<dbReference type="PROSITE" id="PS51123">
    <property type="entry name" value="OMPA_2"/>
    <property type="match status" value="1"/>
</dbReference>
<dbReference type="Pfam" id="PF00691">
    <property type="entry name" value="OmpA"/>
    <property type="match status" value="1"/>
</dbReference>
<feature type="chain" id="PRO_5003517922" evidence="6">
    <location>
        <begin position="23"/>
        <end position="669"/>
    </location>
</feature>
<dbReference type="InterPro" id="IPR011659">
    <property type="entry name" value="WD40"/>
</dbReference>
<dbReference type="Pfam" id="PF13620">
    <property type="entry name" value="CarboxypepD_reg"/>
    <property type="match status" value="1"/>
</dbReference>
<dbReference type="PANTHER" id="PTHR30329:SF21">
    <property type="entry name" value="LIPOPROTEIN YIAD-RELATED"/>
    <property type="match status" value="1"/>
</dbReference>
<protein>
    <submittedName>
        <fullName evidence="8">OmpA/MotB domain protein</fullName>
    </submittedName>
</protein>
<dbReference type="InterPro" id="IPR011990">
    <property type="entry name" value="TPR-like_helical_dom_sf"/>
</dbReference>
<evidence type="ECO:0000256" key="3">
    <source>
        <dbReference type="ARBA" id="ARBA00023237"/>
    </source>
</evidence>
<dbReference type="OrthoDB" id="9809364at2"/>
<evidence type="ECO:0000313" key="9">
    <source>
        <dbReference type="Proteomes" id="UP000005438"/>
    </source>
</evidence>
<dbReference type="SUPFAM" id="SSF82171">
    <property type="entry name" value="DPP6 N-terminal domain-like"/>
    <property type="match status" value="1"/>
</dbReference>
<sequence>MRMLSFLKIVFLVACISWLPCAAQQVVVTKDPLQLADQYFAAGEYYTAANLYEQVLNPAANTRKSEAFPVYSQRSKGGYVLPKKISREAILYKQAESYRLAHYWLQADSTYKKCPDHIDALYWTAICERSLGLYEEAAANVRQYLDATNTNKQFVDAADQELATLAFIKKQLARPDTVLAHIRKLNVPDSYEKGTFAVTPLQGNQYLVSKTKTDSPLVKGYNPNNSHLFKATLENDSLTQVTQLKLSDAGPLTNQGAANSTANGNSIYFTQWQKLNGRVVSNIYVTKKVNGTWSAPQLVSSINTNGYSSKQPVCTPDGRYLYFSSDRPGGTGGFDIWYAPLKEDGSVGEPENAGRTINTEGDEQAPFYHPNSKTLVFSSNGRPGMGGYDLFSAQGNTITWSTPANMGYPVNSSRDDIYFYALEQNNLLGDALIGSDRGSGCCLETYRINKLPKHNQLTGVVLDTKNQKPIADAIVVLTTPGGKTTQATTDINGNYVFDSVDNSFNNRQLVVTKQNYRDTAAVIVIKKTDNNDLLTDHHINTDIFIEKKFVLKAENVVTVYFDFDMYNLKKEAVRKLDSVYNVLLEIPTATLQISGYTDGKGSNEYNAKLSDRRARACAEYFIQKGIAASRITFESFGACCPLEMELINGRDNPDGRSKNRRALINITKE</sequence>
<dbReference type="STRING" id="700598.Niako_1488"/>
<dbReference type="InterPro" id="IPR006665">
    <property type="entry name" value="OmpA-like"/>
</dbReference>
<name>G8TQW0_NIAKG</name>
<proteinExistence type="predicted"/>
<gene>
    <name evidence="8" type="ordered locus">Niako_1488</name>
</gene>
<feature type="region of interest" description="Disordered" evidence="5">
    <location>
        <begin position="345"/>
        <end position="365"/>
    </location>
</feature>
<evidence type="ECO:0000256" key="1">
    <source>
        <dbReference type="ARBA" id="ARBA00004442"/>
    </source>
</evidence>
<keyword evidence="2 4" id="KW-0472">Membrane</keyword>
<dbReference type="KEGG" id="nko:Niako_1488"/>
<dbReference type="AlphaFoldDB" id="G8TQW0"/>
<dbReference type="PRINTS" id="PR01021">
    <property type="entry name" value="OMPADOMAIN"/>
</dbReference>
<evidence type="ECO:0000313" key="8">
    <source>
        <dbReference type="EMBL" id="AEV97859.1"/>
    </source>
</evidence>
<organism evidence="8 9">
    <name type="scientific">Niastella koreensis (strain DSM 17620 / KACC 11465 / NBRC 106392 / GR20-10)</name>
    <dbReference type="NCBI Taxonomy" id="700598"/>
    <lineage>
        <taxon>Bacteria</taxon>
        <taxon>Pseudomonadati</taxon>
        <taxon>Bacteroidota</taxon>
        <taxon>Chitinophagia</taxon>
        <taxon>Chitinophagales</taxon>
        <taxon>Chitinophagaceae</taxon>
        <taxon>Niastella</taxon>
    </lineage>
</organism>
<evidence type="ECO:0000259" key="7">
    <source>
        <dbReference type="PROSITE" id="PS51123"/>
    </source>
</evidence>
<dbReference type="Proteomes" id="UP000005438">
    <property type="component" value="Chromosome"/>
</dbReference>
<keyword evidence="6" id="KW-0732">Signal</keyword>
<dbReference type="HOGENOM" id="CLU_014978_1_0_10"/>
<dbReference type="EMBL" id="CP003178">
    <property type="protein sequence ID" value="AEV97859.1"/>
    <property type="molecule type" value="Genomic_DNA"/>
</dbReference>
<feature type="domain" description="OmpA-like" evidence="7">
    <location>
        <begin position="552"/>
        <end position="669"/>
    </location>
</feature>
<dbReference type="InterPro" id="IPR011042">
    <property type="entry name" value="6-blade_b-propeller_TolB-like"/>
</dbReference>
<dbReference type="eggNOG" id="COG0457">
    <property type="taxonomic scope" value="Bacteria"/>
</dbReference>
<evidence type="ECO:0000256" key="5">
    <source>
        <dbReference type="SAM" id="MobiDB-lite"/>
    </source>
</evidence>
<accession>G8TQW0</accession>
<dbReference type="CDD" id="cd07185">
    <property type="entry name" value="OmpA_C-like"/>
    <property type="match status" value="1"/>
</dbReference>
<dbReference type="SUPFAM" id="SSF48452">
    <property type="entry name" value="TPR-like"/>
    <property type="match status" value="1"/>
</dbReference>
<dbReference type="SUPFAM" id="SSF103088">
    <property type="entry name" value="OmpA-like"/>
    <property type="match status" value="1"/>
</dbReference>
<dbReference type="Gene3D" id="2.120.10.30">
    <property type="entry name" value="TolB, C-terminal domain"/>
    <property type="match status" value="1"/>
</dbReference>
<dbReference type="InterPro" id="IPR008969">
    <property type="entry name" value="CarboxyPept-like_regulatory"/>
</dbReference>
<dbReference type="GO" id="GO:0009279">
    <property type="term" value="C:cell outer membrane"/>
    <property type="evidence" value="ECO:0007669"/>
    <property type="project" value="UniProtKB-SubCell"/>
</dbReference>
<evidence type="ECO:0000256" key="2">
    <source>
        <dbReference type="ARBA" id="ARBA00023136"/>
    </source>
</evidence>
<dbReference type="eggNOG" id="COG0823">
    <property type="taxonomic scope" value="Bacteria"/>
</dbReference>
<evidence type="ECO:0000256" key="6">
    <source>
        <dbReference type="SAM" id="SignalP"/>
    </source>
</evidence>
<dbReference type="PANTHER" id="PTHR30329">
    <property type="entry name" value="STATOR ELEMENT OF FLAGELLAR MOTOR COMPLEX"/>
    <property type="match status" value="1"/>
</dbReference>
<dbReference type="eggNOG" id="COG2885">
    <property type="taxonomic scope" value="Bacteria"/>
</dbReference>
<keyword evidence="3" id="KW-0998">Cell outer membrane</keyword>
<dbReference type="InterPro" id="IPR036737">
    <property type="entry name" value="OmpA-like_sf"/>
</dbReference>
<feature type="signal peptide" evidence="6">
    <location>
        <begin position="1"/>
        <end position="22"/>
    </location>
</feature>
<dbReference type="InterPro" id="IPR050330">
    <property type="entry name" value="Bact_OuterMem_StrucFunc"/>
</dbReference>
<evidence type="ECO:0000256" key="4">
    <source>
        <dbReference type="PROSITE-ProRule" id="PRU00473"/>
    </source>
</evidence>
<reference evidence="8 9" key="1">
    <citation type="submission" date="2011-12" db="EMBL/GenBank/DDBJ databases">
        <title>The complete genome of Niastella koreensis GR20-10.</title>
        <authorList>
            <consortium name="US DOE Joint Genome Institute (JGI-PGF)"/>
            <person name="Lucas S."/>
            <person name="Han J."/>
            <person name="Lapidus A."/>
            <person name="Bruce D."/>
            <person name="Goodwin L."/>
            <person name="Pitluck S."/>
            <person name="Peters L."/>
            <person name="Kyrpides N."/>
            <person name="Mavromatis K."/>
            <person name="Ivanova N."/>
            <person name="Mikhailova N."/>
            <person name="Davenport K."/>
            <person name="Saunders E."/>
            <person name="Detter J.C."/>
            <person name="Tapia R."/>
            <person name="Han C."/>
            <person name="Land M."/>
            <person name="Hauser L."/>
            <person name="Markowitz V."/>
            <person name="Cheng J.-F."/>
            <person name="Hugenholtz P."/>
            <person name="Woyke T."/>
            <person name="Wu D."/>
            <person name="Tindall B."/>
            <person name="Pomrenke H."/>
            <person name="Brambilla E."/>
            <person name="Klenk H.-P."/>
            <person name="Eisen J.A."/>
        </authorList>
    </citation>
    <scope>NUCLEOTIDE SEQUENCE [LARGE SCALE GENOMIC DNA]</scope>
    <source>
        <strain evidence="9">DSM 17620 / KACC 11465 / NBRC 106392 / GR20-10</strain>
    </source>
</reference>
<dbReference type="Gene3D" id="2.60.40.1120">
    <property type="entry name" value="Carboxypeptidase-like, regulatory domain"/>
    <property type="match status" value="1"/>
</dbReference>
<comment type="subcellular location">
    <subcellularLocation>
        <location evidence="1">Cell outer membrane</location>
    </subcellularLocation>
</comment>
<dbReference type="Gene3D" id="1.25.40.10">
    <property type="entry name" value="Tetratricopeptide repeat domain"/>
    <property type="match status" value="1"/>
</dbReference>
<dbReference type="InterPro" id="IPR006664">
    <property type="entry name" value="OMP_bac"/>
</dbReference>
<dbReference type="Gene3D" id="3.30.1330.60">
    <property type="entry name" value="OmpA-like domain"/>
    <property type="match status" value="1"/>
</dbReference>
<dbReference type="Pfam" id="PF07676">
    <property type="entry name" value="PD40"/>
    <property type="match status" value="2"/>
</dbReference>